<dbReference type="EMBL" id="MAYS01000367">
    <property type="protein sequence ID" value="OFC61617.1"/>
    <property type="molecule type" value="Genomic_DNA"/>
</dbReference>
<feature type="domain" description="Ner winged helix-turn-helix DNA-binding" evidence="5">
    <location>
        <begin position="18"/>
        <end position="86"/>
    </location>
</feature>
<keyword evidence="2" id="KW-0805">Transcription regulation</keyword>
<comment type="similarity">
    <text evidence="1">Belongs to the ner transcriptional regulatory family.</text>
</comment>
<evidence type="ECO:0000256" key="3">
    <source>
        <dbReference type="ARBA" id="ARBA00023125"/>
    </source>
</evidence>
<keyword evidence="4" id="KW-0804">Transcription</keyword>
<gene>
    <name evidence="6" type="ORF">BBW68_12250</name>
</gene>
<accession>A0A1E7YYK3</accession>
<dbReference type="InterPro" id="IPR010982">
    <property type="entry name" value="Lambda_DNA-bd_dom_sf"/>
</dbReference>
<dbReference type="Proteomes" id="UP000243534">
    <property type="component" value="Unassembled WGS sequence"/>
</dbReference>
<dbReference type="GO" id="GO:0003677">
    <property type="term" value="F:DNA binding"/>
    <property type="evidence" value="ECO:0007669"/>
    <property type="project" value="UniProtKB-KW"/>
</dbReference>
<reference evidence="6 7" key="1">
    <citation type="submission" date="2016-07" db="EMBL/GenBank/DDBJ databases">
        <authorList>
            <person name="Yuval B."/>
        </authorList>
    </citation>
    <scope>NUCLEOTIDE SEQUENCE [LARGE SCALE GENOMIC DNA]</scope>
    <source>
        <strain evidence="6 7">IL</strain>
    </source>
</reference>
<evidence type="ECO:0000259" key="5">
    <source>
        <dbReference type="Pfam" id="PF13693"/>
    </source>
</evidence>
<evidence type="ECO:0000313" key="6">
    <source>
        <dbReference type="EMBL" id="OFC61617.1"/>
    </source>
</evidence>
<dbReference type="Gene3D" id="1.10.260.40">
    <property type="entry name" value="lambda repressor-like DNA-binding domains"/>
    <property type="match status" value="1"/>
</dbReference>
<dbReference type="Pfam" id="PF13693">
    <property type="entry name" value="HTH_35"/>
    <property type="match status" value="1"/>
</dbReference>
<sequence>MQFPKQDLTHVFVTPGQDWPSDLIIAALKKAGFSVPVLEAELGIGAGSLRNAFYRHVPRYEHLIAQKIGLSPDVIWPSRYSADNRQSA</sequence>
<keyword evidence="3" id="KW-0238">DNA-binding</keyword>
<evidence type="ECO:0000256" key="4">
    <source>
        <dbReference type="ARBA" id="ARBA00023163"/>
    </source>
</evidence>
<dbReference type="InterPro" id="IPR038722">
    <property type="entry name" value="Ner_HTH_dom"/>
</dbReference>
<dbReference type="AlphaFoldDB" id="A0A1E7YYK3"/>
<dbReference type="SUPFAM" id="SSF47413">
    <property type="entry name" value="lambda repressor-like DNA-binding domains"/>
    <property type="match status" value="1"/>
</dbReference>
<evidence type="ECO:0000256" key="1">
    <source>
        <dbReference type="ARBA" id="ARBA00006157"/>
    </source>
</evidence>
<dbReference type="OrthoDB" id="6520270at2"/>
<dbReference type="RefSeq" id="WP_070135309.1">
    <property type="nucleotide sequence ID" value="NZ_MAYS01000367.1"/>
</dbReference>
<name>A0A1E7YYK3_9GAMM</name>
<organism evidence="6 7">
    <name type="scientific">Candidatus Erwinia dacicola</name>
    <dbReference type="NCBI Taxonomy" id="252393"/>
    <lineage>
        <taxon>Bacteria</taxon>
        <taxon>Pseudomonadati</taxon>
        <taxon>Pseudomonadota</taxon>
        <taxon>Gammaproteobacteria</taxon>
        <taxon>Enterobacterales</taxon>
        <taxon>Erwiniaceae</taxon>
        <taxon>Erwinia</taxon>
    </lineage>
</organism>
<comment type="caution">
    <text evidence="6">The sequence shown here is derived from an EMBL/GenBank/DDBJ whole genome shotgun (WGS) entry which is preliminary data.</text>
</comment>
<protein>
    <submittedName>
        <fullName evidence="6">Transcriptional regulator</fullName>
    </submittedName>
</protein>
<evidence type="ECO:0000313" key="7">
    <source>
        <dbReference type="Proteomes" id="UP000243534"/>
    </source>
</evidence>
<evidence type="ECO:0000256" key="2">
    <source>
        <dbReference type="ARBA" id="ARBA00023015"/>
    </source>
</evidence>
<proteinExistence type="inferred from homology"/>